<dbReference type="InterPro" id="IPR000182">
    <property type="entry name" value="GNAT_dom"/>
</dbReference>
<dbReference type="PANTHER" id="PTHR37817">
    <property type="entry name" value="N-ACETYLTRANSFERASE EIS"/>
    <property type="match status" value="1"/>
</dbReference>
<dbReference type="STRING" id="1844972.A7K91_19425"/>
<feature type="domain" description="N-acetyltransferase" evidence="1">
    <location>
        <begin position="1"/>
        <end position="147"/>
    </location>
</feature>
<comment type="caution">
    <text evidence="2">The sequence shown here is derived from an EMBL/GenBank/DDBJ whole genome shotgun (WGS) entry which is preliminary data.</text>
</comment>
<keyword evidence="3" id="KW-1185">Reference proteome</keyword>
<proteinExistence type="predicted"/>
<dbReference type="Gene3D" id="3.40.630.30">
    <property type="match status" value="1"/>
</dbReference>
<dbReference type="AlphaFoldDB" id="A0A1A5YPS8"/>
<dbReference type="PROSITE" id="PS51186">
    <property type="entry name" value="GNAT"/>
    <property type="match status" value="1"/>
</dbReference>
<dbReference type="SUPFAM" id="SSF55729">
    <property type="entry name" value="Acyl-CoA N-acyltransferases (Nat)"/>
    <property type="match status" value="1"/>
</dbReference>
<organism evidence="2 3">
    <name type="scientific">Paenibacillus oryzae</name>
    <dbReference type="NCBI Taxonomy" id="1844972"/>
    <lineage>
        <taxon>Bacteria</taxon>
        <taxon>Bacillati</taxon>
        <taxon>Bacillota</taxon>
        <taxon>Bacilli</taxon>
        <taxon>Bacillales</taxon>
        <taxon>Paenibacillaceae</taxon>
        <taxon>Paenibacillus</taxon>
    </lineage>
</organism>
<dbReference type="InterPro" id="IPR051554">
    <property type="entry name" value="Acetyltransferase_Eis"/>
</dbReference>
<dbReference type="InterPro" id="IPR016181">
    <property type="entry name" value="Acyl_CoA_acyltransferase"/>
</dbReference>
<evidence type="ECO:0000259" key="1">
    <source>
        <dbReference type="PROSITE" id="PS51186"/>
    </source>
</evidence>
<evidence type="ECO:0000313" key="3">
    <source>
        <dbReference type="Proteomes" id="UP000092024"/>
    </source>
</evidence>
<reference evidence="2 3" key="1">
    <citation type="submission" date="2016-05" db="EMBL/GenBank/DDBJ databases">
        <title>Paenibacillus oryzae. sp. nov., isolated from the rice root.</title>
        <authorList>
            <person name="Zhang J."/>
            <person name="Zhang X."/>
        </authorList>
    </citation>
    <scope>NUCLEOTIDE SEQUENCE [LARGE SCALE GENOMIC DNA]</scope>
    <source>
        <strain evidence="2 3">1DrF-4</strain>
    </source>
</reference>
<dbReference type="RefSeq" id="WP_068680761.1">
    <property type="nucleotide sequence ID" value="NZ_LYPA01000038.1"/>
</dbReference>
<gene>
    <name evidence="2" type="ORF">A7K91_19425</name>
</gene>
<dbReference type="CDD" id="cd04301">
    <property type="entry name" value="NAT_SF"/>
    <property type="match status" value="1"/>
</dbReference>
<sequence length="382" mass="41868">MIIKGMDSEQLKAAAQLSDRTFRDKDQSSMADAFPSIFSGAFGCSLGCYEENELISFMGLVPQHIAIGPAKLPLMSLGSVCTAEEHRGKGTASLLLQEAFSHMDEAGVSLLYVSGDRQLYMRNGCRYFGDVSTYTLQPDDVKSQPGETPPYKIREASAADLLAVQSIYEAGVVRYRRSIYETGVLLKAQALATIYKLRQSLVVAELDGEVAAYGVLALPGTQASSHKPFVVEYGGDAAAIFALLKGSLDQFSLESLSIAVPWQDAELHGILTGIKREDGKNEGTVRIRNPRQLWKQLAPYLLERDEEAFSGMLLENAPSEDDQAWAATLHMRGEAVRLSRDELTALLFDPEPHIPSMSEEQLVWAGRLLPVPLPYSATLNYV</sequence>
<dbReference type="EMBL" id="LYPA01000038">
    <property type="protein sequence ID" value="OBR67385.1"/>
    <property type="molecule type" value="Genomic_DNA"/>
</dbReference>
<name>A0A1A5YPS8_9BACL</name>
<protein>
    <recommendedName>
        <fullName evidence="1">N-acetyltransferase domain-containing protein</fullName>
    </recommendedName>
</protein>
<accession>A0A1A5YPS8</accession>
<dbReference type="GO" id="GO:0030649">
    <property type="term" value="P:aminoglycoside antibiotic catabolic process"/>
    <property type="evidence" value="ECO:0007669"/>
    <property type="project" value="TreeGrafter"/>
</dbReference>
<dbReference type="Proteomes" id="UP000092024">
    <property type="component" value="Unassembled WGS sequence"/>
</dbReference>
<evidence type="ECO:0000313" key="2">
    <source>
        <dbReference type="EMBL" id="OBR67385.1"/>
    </source>
</evidence>
<dbReference type="PANTHER" id="PTHR37817:SF1">
    <property type="entry name" value="N-ACETYLTRANSFERASE EIS"/>
    <property type="match status" value="1"/>
</dbReference>
<dbReference type="Pfam" id="PF13527">
    <property type="entry name" value="Acetyltransf_9"/>
    <property type="match status" value="1"/>
</dbReference>
<dbReference type="GO" id="GO:0034069">
    <property type="term" value="F:aminoglycoside N-acetyltransferase activity"/>
    <property type="evidence" value="ECO:0007669"/>
    <property type="project" value="TreeGrafter"/>
</dbReference>